<evidence type="ECO:0000313" key="2">
    <source>
        <dbReference type="Proteomes" id="UP000076809"/>
    </source>
</evidence>
<dbReference type="AlphaFoldDB" id="A0AAC9BAZ4"/>
<sequence>MSVFATGIQRIASDTGNPRLSAELQDAIRNRVAFLFVRGDDGFVLKPVSEQGATGVLVWVGWGDGGAPERHLPEVKRLARMIGARWLRFHSARKGWLRVAPRMGWVRQSDDADGLFVFQINL</sequence>
<dbReference type="Proteomes" id="UP000076809">
    <property type="component" value="Chromosome"/>
</dbReference>
<organism evidence="1 2">
    <name type="scientific">Aeromonas veronii</name>
    <dbReference type="NCBI Taxonomy" id="654"/>
    <lineage>
        <taxon>Bacteria</taxon>
        <taxon>Pseudomonadati</taxon>
        <taxon>Pseudomonadota</taxon>
        <taxon>Gammaproteobacteria</taxon>
        <taxon>Aeromonadales</taxon>
        <taxon>Aeromonadaceae</taxon>
        <taxon>Aeromonas</taxon>
    </lineage>
</organism>
<accession>A0AAC9BAZ4</accession>
<protein>
    <submittedName>
        <fullName evidence="1">Uncharacterized protein</fullName>
    </submittedName>
</protein>
<proteinExistence type="predicted"/>
<reference evidence="1 2" key="1">
    <citation type="journal article" date="2016" name="J. Clin. Microbiol.">
        <title>Detection and Whole-Genome Sequencing of Carbapenemase-Producing Aeromonas hydrophila Isolates from Routine Perirectal Surveillance Culture.</title>
        <authorList>
            <person name="Hughes H.Y."/>
            <person name="Conlan S.P."/>
            <person name="Lau A.F."/>
            <person name="Dekker J.P."/>
            <person name="Michelin A.V."/>
            <person name="Youn J.H."/>
            <person name="Henderson D.K."/>
            <person name="Frank K.M."/>
            <person name="Segre J.A."/>
            <person name="Palmore T.N."/>
        </authorList>
    </citation>
    <scope>NUCLEOTIDE SEQUENCE [LARGE SCALE GENOMIC DNA]</scope>
    <source>
        <strain evidence="1 2">AVNIH1</strain>
    </source>
</reference>
<dbReference type="EMBL" id="CP014774">
    <property type="protein sequence ID" value="ANB54843.1"/>
    <property type="molecule type" value="Genomic_DNA"/>
</dbReference>
<dbReference type="RefSeq" id="WP_081250440.1">
    <property type="nucleotide sequence ID" value="NZ_CP014774.1"/>
</dbReference>
<name>A0AAC9BAZ4_AERVE</name>
<gene>
    <name evidence="1" type="ORF">WM43_20380</name>
</gene>
<evidence type="ECO:0000313" key="1">
    <source>
        <dbReference type="EMBL" id="ANB54843.1"/>
    </source>
</evidence>